<evidence type="ECO:0000256" key="1">
    <source>
        <dbReference type="SAM" id="MobiDB-lite"/>
    </source>
</evidence>
<keyword evidence="2" id="KW-0732">Signal</keyword>
<protein>
    <submittedName>
        <fullName evidence="3">Putative secreted protein</fullName>
    </submittedName>
</protein>
<feature type="region of interest" description="Disordered" evidence="1">
    <location>
        <begin position="31"/>
        <end position="145"/>
    </location>
</feature>
<organism evidence="3">
    <name type="scientific">Anopheles triannulatus</name>
    <dbReference type="NCBI Taxonomy" id="58253"/>
    <lineage>
        <taxon>Eukaryota</taxon>
        <taxon>Metazoa</taxon>
        <taxon>Ecdysozoa</taxon>
        <taxon>Arthropoda</taxon>
        <taxon>Hexapoda</taxon>
        <taxon>Insecta</taxon>
        <taxon>Pterygota</taxon>
        <taxon>Neoptera</taxon>
        <taxon>Endopterygota</taxon>
        <taxon>Diptera</taxon>
        <taxon>Nematocera</taxon>
        <taxon>Culicoidea</taxon>
        <taxon>Culicidae</taxon>
        <taxon>Anophelinae</taxon>
        <taxon>Anopheles</taxon>
    </lineage>
</organism>
<reference evidence="3" key="1">
    <citation type="submission" date="2018-01" db="EMBL/GenBank/DDBJ databases">
        <title>An insight into the sialome of Amazonian anophelines.</title>
        <authorList>
            <person name="Ribeiro J.M."/>
            <person name="Scarpassa V."/>
            <person name="Calvo E."/>
        </authorList>
    </citation>
    <scope>NUCLEOTIDE SEQUENCE</scope>
    <source>
        <tissue evidence="3">Salivary glands</tissue>
    </source>
</reference>
<feature type="chain" id="PRO_5014753244" evidence="2">
    <location>
        <begin position="27"/>
        <end position="145"/>
    </location>
</feature>
<feature type="signal peptide" evidence="2">
    <location>
        <begin position="1"/>
        <end position="26"/>
    </location>
</feature>
<sequence>MAPLCFGRSLVVVVAAIACLDENNIAESPTVLEHTMQASRRDAGRRQRQRSRGPAGVRVSGRGERRPFAAALVAAGGPLSQHPGSGTADRLAQGRQHHVHHLDPATPDARTTEPRQGRHRRWQQCLHRGPDHDTRTGTNRTGTGH</sequence>
<dbReference type="EMBL" id="GGFK01014274">
    <property type="protein sequence ID" value="MBW47595.1"/>
    <property type="molecule type" value="Transcribed_RNA"/>
</dbReference>
<name>A0A2M4B3F8_9DIPT</name>
<feature type="compositionally biased region" description="Low complexity" evidence="1">
    <location>
        <begin position="136"/>
        <end position="145"/>
    </location>
</feature>
<evidence type="ECO:0000256" key="2">
    <source>
        <dbReference type="SAM" id="SignalP"/>
    </source>
</evidence>
<evidence type="ECO:0000313" key="3">
    <source>
        <dbReference type="EMBL" id="MBW47595.1"/>
    </source>
</evidence>
<accession>A0A2M4B3F8</accession>
<proteinExistence type="predicted"/>
<dbReference type="AlphaFoldDB" id="A0A2M4B3F8"/>